<reference evidence="1 2" key="1">
    <citation type="journal article" date="2021" name="Phytopathology">
        <title>Complete genome sequence of Ralstonia syzygii subsp. indonesiensis strain LLRS-1, isolated from wilted tobacco in China.</title>
        <authorList>
            <person name="Lu C.H."/>
            <person name="Li J.Y."/>
            <person name="Mi M.G."/>
            <person name="Lin Z.L."/>
            <person name="Jiang N."/>
            <person name="Gai X."/>
            <person name="Ma J.H."/>
            <person name="Lei L.P."/>
            <person name="Xia Z.Y."/>
        </authorList>
    </citation>
    <scope>NUCLEOTIDE SEQUENCE [LARGE SCALE GENOMIC DNA]</scope>
    <source>
        <strain evidence="1 2">LLRS-1</strain>
    </source>
</reference>
<dbReference type="RefSeq" id="WP_158014490.1">
    <property type="nucleotide sequence ID" value="NZ_CP046730.1"/>
</dbReference>
<evidence type="ECO:0000313" key="2">
    <source>
        <dbReference type="Proteomes" id="UP000677898"/>
    </source>
</evidence>
<keyword evidence="1" id="KW-0614">Plasmid</keyword>
<dbReference type="Proteomes" id="UP000677898">
    <property type="component" value="Plasmid pLLRS-1"/>
</dbReference>
<proteinExistence type="predicted"/>
<protein>
    <submittedName>
        <fullName evidence="1">Uncharacterized protein</fullName>
    </submittedName>
</protein>
<keyword evidence="2" id="KW-1185">Reference proteome</keyword>
<geneLocation type="plasmid" evidence="1 2">
    <name>pLLRS-1</name>
</geneLocation>
<gene>
    <name evidence="1" type="ORF">GO998_22155</name>
</gene>
<evidence type="ECO:0000313" key="1">
    <source>
        <dbReference type="EMBL" id="QUP56396.1"/>
    </source>
</evidence>
<accession>A0ABX7ZMF4</accession>
<organism evidence="1 2">
    <name type="scientific">Ralstonia syzygii</name>
    <dbReference type="NCBI Taxonomy" id="28097"/>
    <lineage>
        <taxon>Bacteria</taxon>
        <taxon>Pseudomonadati</taxon>
        <taxon>Pseudomonadota</taxon>
        <taxon>Betaproteobacteria</taxon>
        <taxon>Burkholderiales</taxon>
        <taxon>Burkholderiaceae</taxon>
        <taxon>Ralstonia</taxon>
        <taxon>Ralstonia solanacearum species complex</taxon>
    </lineage>
</organism>
<name>A0ABX7ZMF4_9RALS</name>
<dbReference type="EMBL" id="CP046730">
    <property type="protein sequence ID" value="QUP56396.1"/>
    <property type="molecule type" value="Genomic_DNA"/>
</dbReference>
<sequence>MSITGLPSASIQNRTDAMRMSGSLHASADTTADVVRWQVAGFSGWSISSGT</sequence>